<dbReference type="Proteomes" id="UP000187209">
    <property type="component" value="Unassembled WGS sequence"/>
</dbReference>
<comment type="catalytic activity">
    <reaction evidence="8">
        <text>L-cysteinyl-[protein] + hexadecanoyl-CoA = S-hexadecanoyl-L-cysteinyl-[protein] + CoA</text>
        <dbReference type="Rhea" id="RHEA:36683"/>
        <dbReference type="Rhea" id="RHEA-COMP:10131"/>
        <dbReference type="Rhea" id="RHEA-COMP:11032"/>
        <dbReference type="ChEBI" id="CHEBI:29950"/>
        <dbReference type="ChEBI" id="CHEBI:57287"/>
        <dbReference type="ChEBI" id="CHEBI:57379"/>
        <dbReference type="ChEBI" id="CHEBI:74151"/>
        <dbReference type="EC" id="2.3.1.225"/>
    </reaction>
</comment>
<reference evidence="10 11" key="1">
    <citation type="submission" date="2016-11" db="EMBL/GenBank/DDBJ databases">
        <title>The macronuclear genome of Stentor coeruleus: a giant cell with tiny introns.</title>
        <authorList>
            <person name="Slabodnick M."/>
            <person name="Ruby J.G."/>
            <person name="Reiff S.B."/>
            <person name="Swart E.C."/>
            <person name="Gosai S."/>
            <person name="Prabakaran S."/>
            <person name="Witkowska E."/>
            <person name="Larue G.E."/>
            <person name="Fisher S."/>
            <person name="Freeman R.M."/>
            <person name="Gunawardena J."/>
            <person name="Chu W."/>
            <person name="Stover N.A."/>
            <person name="Gregory B.D."/>
            <person name="Nowacki M."/>
            <person name="Derisi J."/>
            <person name="Roy S.W."/>
            <person name="Marshall W.F."/>
            <person name="Sood P."/>
        </authorList>
    </citation>
    <scope>NUCLEOTIDE SEQUENCE [LARGE SCALE GENOMIC DNA]</scope>
    <source>
        <strain evidence="10">WM001</strain>
    </source>
</reference>
<feature type="repeat" description="ANK" evidence="7">
    <location>
        <begin position="160"/>
        <end position="192"/>
    </location>
</feature>
<evidence type="ECO:0000256" key="6">
    <source>
        <dbReference type="ARBA" id="ARBA00023136"/>
    </source>
</evidence>
<dbReference type="InterPro" id="IPR036770">
    <property type="entry name" value="Ankyrin_rpt-contain_sf"/>
</dbReference>
<evidence type="ECO:0000256" key="4">
    <source>
        <dbReference type="ARBA" id="ARBA00022989"/>
    </source>
</evidence>
<feature type="transmembrane region" description="Helical" evidence="8">
    <location>
        <begin position="272"/>
        <end position="292"/>
    </location>
</feature>
<keyword evidence="11" id="KW-1185">Reference proteome</keyword>
<dbReference type="InterPro" id="IPR002110">
    <property type="entry name" value="Ankyrin_rpt"/>
</dbReference>
<organism evidence="10 11">
    <name type="scientific">Stentor coeruleus</name>
    <dbReference type="NCBI Taxonomy" id="5963"/>
    <lineage>
        <taxon>Eukaryota</taxon>
        <taxon>Sar</taxon>
        <taxon>Alveolata</taxon>
        <taxon>Ciliophora</taxon>
        <taxon>Postciliodesmatophora</taxon>
        <taxon>Heterotrichea</taxon>
        <taxon>Heterotrichida</taxon>
        <taxon>Stentoridae</taxon>
        <taxon>Stentor</taxon>
    </lineage>
</organism>
<name>A0A1R2C3P0_9CILI</name>
<evidence type="ECO:0000313" key="10">
    <source>
        <dbReference type="EMBL" id="OMJ83643.1"/>
    </source>
</evidence>
<dbReference type="PROSITE" id="PS50216">
    <property type="entry name" value="DHHC"/>
    <property type="match status" value="1"/>
</dbReference>
<evidence type="ECO:0000256" key="3">
    <source>
        <dbReference type="ARBA" id="ARBA00022737"/>
    </source>
</evidence>
<evidence type="ECO:0000256" key="1">
    <source>
        <dbReference type="ARBA" id="ARBA00004141"/>
    </source>
</evidence>
<keyword evidence="8" id="KW-0012">Acyltransferase</keyword>
<dbReference type="PROSITE" id="PS50088">
    <property type="entry name" value="ANK_REPEAT"/>
    <property type="match status" value="2"/>
</dbReference>
<feature type="transmembrane region" description="Helical" evidence="8">
    <location>
        <begin position="298"/>
        <end position="316"/>
    </location>
</feature>
<feature type="repeat" description="ANK" evidence="7">
    <location>
        <begin position="193"/>
        <end position="225"/>
    </location>
</feature>
<dbReference type="Gene3D" id="1.25.40.20">
    <property type="entry name" value="Ankyrin repeat-containing domain"/>
    <property type="match status" value="2"/>
</dbReference>
<feature type="transmembrane region" description="Helical" evidence="8">
    <location>
        <begin position="387"/>
        <end position="410"/>
    </location>
</feature>
<dbReference type="PROSITE" id="PS50297">
    <property type="entry name" value="ANK_REP_REGION"/>
    <property type="match status" value="2"/>
</dbReference>
<dbReference type="Pfam" id="PF00023">
    <property type="entry name" value="Ank"/>
    <property type="match status" value="1"/>
</dbReference>
<dbReference type="PANTHER" id="PTHR24161:SF85">
    <property type="entry name" value="PALMITOYLTRANSFERASE HIP14"/>
    <property type="match status" value="1"/>
</dbReference>
<evidence type="ECO:0000313" key="11">
    <source>
        <dbReference type="Proteomes" id="UP000187209"/>
    </source>
</evidence>
<comment type="caution">
    <text evidence="10">The sequence shown here is derived from an EMBL/GenBank/DDBJ whole genome shotgun (WGS) entry which is preliminary data.</text>
</comment>
<evidence type="ECO:0000256" key="2">
    <source>
        <dbReference type="ARBA" id="ARBA00022692"/>
    </source>
</evidence>
<keyword evidence="2 8" id="KW-0812">Transmembrane</keyword>
<keyword evidence="5 7" id="KW-0040">ANK repeat</keyword>
<dbReference type="EMBL" id="MPUH01000296">
    <property type="protein sequence ID" value="OMJ83643.1"/>
    <property type="molecule type" value="Genomic_DNA"/>
</dbReference>
<keyword evidence="3" id="KW-0677">Repeat</keyword>
<comment type="similarity">
    <text evidence="8">Belongs to the DHHC palmitoyltransferase family.</text>
</comment>
<sequence>MEDGHEVKADLVIAMQTLDIQGFKKLLSYAKIDIYMIVDYNDANIFHDIANLDLTESIEDKFIEVVVGFCYKKYYEKARQVIGEMMGKKMKPEMLTPLMIAAKGYKLAMFKKYIQLGADYTIKNTIKQDIVHIAASNGYLQMLTYIKYELDMNMDEPDNKNNTPLHLAIREGKESIVTILIAWGCRLDLKDYKGNTVLHLSAQSKSYKITRLLLLQGIDRTILNNQNQTAYDISLSLNDKNLCKILKNPSFISKFNPFKPPLTSVQNNYKLFILYVLIFLLRYVCVIVFMLPHFALELSIISLIVFIVNFVLFLLVHQKNPGFVKQKQGQNIIKLYQTKYYDSICPFCEIQKDCTTFHCHHCEKCIRKYDHHCPWIRNCVGQGNISTFIAFINFCCLDFLYTSMLGVLDYFDMLQDERKFLKYKSYHKEFGLAVTGLCIIGFMFVFPVWFVQMSNIIKKTTTKERFGFKKDNKGNGMMISDSFFEK</sequence>
<evidence type="ECO:0000259" key="9">
    <source>
        <dbReference type="Pfam" id="PF01529"/>
    </source>
</evidence>
<keyword evidence="6 8" id="KW-0472">Membrane</keyword>
<dbReference type="EC" id="2.3.1.225" evidence="8"/>
<evidence type="ECO:0000256" key="7">
    <source>
        <dbReference type="PROSITE-ProRule" id="PRU00023"/>
    </source>
</evidence>
<keyword evidence="4 8" id="KW-1133">Transmembrane helix</keyword>
<evidence type="ECO:0000256" key="5">
    <source>
        <dbReference type="ARBA" id="ARBA00023043"/>
    </source>
</evidence>
<dbReference type="Pfam" id="PF01529">
    <property type="entry name" value="DHHC"/>
    <property type="match status" value="1"/>
</dbReference>
<keyword evidence="8" id="KW-0808">Transferase</keyword>
<dbReference type="AlphaFoldDB" id="A0A1R2C3P0"/>
<protein>
    <recommendedName>
        <fullName evidence="8">Palmitoyltransferase</fullName>
        <ecNumber evidence="8">2.3.1.225</ecNumber>
    </recommendedName>
</protein>
<dbReference type="PANTHER" id="PTHR24161">
    <property type="entry name" value="ANK_REP_REGION DOMAIN-CONTAINING PROTEIN-RELATED"/>
    <property type="match status" value="1"/>
</dbReference>
<dbReference type="GO" id="GO:0016020">
    <property type="term" value="C:membrane"/>
    <property type="evidence" value="ECO:0007669"/>
    <property type="project" value="UniProtKB-SubCell"/>
</dbReference>
<dbReference type="InterPro" id="IPR001594">
    <property type="entry name" value="Palmitoyltrfase_DHHC"/>
</dbReference>
<feature type="domain" description="Palmitoyltransferase DHHC" evidence="9">
    <location>
        <begin position="341"/>
        <end position="466"/>
    </location>
</feature>
<proteinExistence type="inferred from homology"/>
<gene>
    <name evidence="10" type="ORF">SteCoe_15369</name>
</gene>
<comment type="domain">
    <text evidence="8">The DHHC domain is required for palmitoyltransferase activity.</text>
</comment>
<accession>A0A1R2C3P0</accession>
<dbReference type="OrthoDB" id="163438at2759"/>
<dbReference type="SMART" id="SM00248">
    <property type="entry name" value="ANK"/>
    <property type="match status" value="4"/>
</dbReference>
<dbReference type="SUPFAM" id="SSF48403">
    <property type="entry name" value="Ankyrin repeat"/>
    <property type="match status" value="1"/>
</dbReference>
<comment type="subcellular location">
    <subcellularLocation>
        <location evidence="1">Membrane</location>
        <topology evidence="1">Multi-pass membrane protein</topology>
    </subcellularLocation>
</comment>
<evidence type="ECO:0000256" key="8">
    <source>
        <dbReference type="RuleBase" id="RU079119"/>
    </source>
</evidence>
<dbReference type="GO" id="GO:0019706">
    <property type="term" value="F:protein-cysteine S-palmitoyltransferase activity"/>
    <property type="evidence" value="ECO:0007669"/>
    <property type="project" value="UniProtKB-EC"/>
</dbReference>
<feature type="transmembrane region" description="Helical" evidence="8">
    <location>
        <begin position="430"/>
        <end position="451"/>
    </location>
</feature>
<dbReference type="Pfam" id="PF12796">
    <property type="entry name" value="Ank_2"/>
    <property type="match status" value="1"/>
</dbReference>